<keyword evidence="1" id="KW-0812">Transmembrane</keyword>
<organism evidence="2 3">
    <name type="scientific">Streptomyces griseus</name>
    <dbReference type="NCBI Taxonomy" id="1911"/>
    <lineage>
        <taxon>Bacteria</taxon>
        <taxon>Bacillati</taxon>
        <taxon>Actinomycetota</taxon>
        <taxon>Actinomycetes</taxon>
        <taxon>Kitasatosporales</taxon>
        <taxon>Streptomycetaceae</taxon>
        <taxon>Streptomyces</taxon>
    </lineage>
</organism>
<evidence type="ECO:0000313" key="2">
    <source>
        <dbReference type="EMBL" id="SUP58147.1"/>
    </source>
</evidence>
<dbReference type="EMBL" id="UHID01000006">
    <property type="protein sequence ID" value="SUP58147.1"/>
    <property type="molecule type" value="Genomic_DNA"/>
</dbReference>
<sequence length="128" mass="14130">MHPAAVERDFHAQSNRLLGFGWILLVLAVLAWGWAAWQVFVPHGVDRSSKTCAPPAFADRPDPYSNRSVLNGDERHERNCAAVRDWTTPVALLVFSAPAFAAGSGLFTAGWLMERTRRLTVQLEQATG</sequence>
<evidence type="ECO:0000313" key="3">
    <source>
        <dbReference type="Proteomes" id="UP000254150"/>
    </source>
</evidence>
<feature type="transmembrane region" description="Helical" evidence="1">
    <location>
        <begin position="17"/>
        <end position="37"/>
    </location>
</feature>
<gene>
    <name evidence="2" type="ORF">NCTC7807_03553</name>
</gene>
<accession>A0A380P147</accession>
<feature type="transmembrane region" description="Helical" evidence="1">
    <location>
        <begin position="91"/>
        <end position="113"/>
    </location>
</feature>
<reference evidence="2 3" key="1">
    <citation type="submission" date="2018-06" db="EMBL/GenBank/DDBJ databases">
        <authorList>
            <consortium name="Pathogen Informatics"/>
            <person name="Doyle S."/>
        </authorList>
    </citation>
    <scope>NUCLEOTIDE SEQUENCE [LARGE SCALE GENOMIC DNA]</scope>
    <source>
        <strain evidence="2 3">NCTC7807</strain>
    </source>
</reference>
<dbReference type="AlphaFoldDB" id="A0A380P147"/>
<keyword evidence="1" id="KW-1133">Transmembrane helix</keyword>
<evidence type="ECO:0000256" key="1">
    <source>
        <dbReference type="SAM" id="Phobius"/>
    </source>
</evidence>
<protein>
    <submittedName>
        <fullName evidence="2">Uncharacterized protein</fullName>
    </submittedName>
</protein>
<proteinExistence type="predicted"/>
<name>A0A380P147_STRGR</name>
<dbReference type="RefSeq" id="WP_100455160.1">
    <property type="nucleotide sequence ID" value="NZ_UHID01000006.1"/>
</dbReference>
<dbReference type="GeneID" id="95070062"/>
<keyword evidence="1" id="KW-0472">Membrane</keyword>
<dbReference type="Proteomes" id="UP000254150">
    <property type="component" value="Unassembled WGS sequence"/>
</dbReference>